<dbReference type="EMBL" id="CM004479">
    <property type="protein sequence ID" value="OCT71091.1"/>
    <property type="molecule type" value="Genomic_DNA"/>
</dbReference>
<evidence type="ECO:0000313" key="3">
    <source>
        <dbReference type="Proteomes" id="UP000694892"/>
    </source>
</evidence>
<dbReference type="Proteomes" id="UP000694892">
    <property type="component" value="Chromosome 7S"/>
</dbReference>
<protein>
    <submittedName>
        <fullName evidence="2">Uncharacterized protein</fullName>
    </submittedName>
</protein>
<accession>A0A974CEC6</accession>
<evidence type="ECO:0000313" key="2">
    <source>
        <dbReference type="EMBL" id="OCT71091.1"/>
    </source>
</evidence>
<name>A0A974CEC6_XENLA</name>
<evidence type="ECO:0000256" key="1">
    <source>
        <dbReference type="SAM" id="MobiDB-lite"/>
    </source>
</evidence>
<feature type="region of interest" description="Disordered" evidence="1">
    <location>
        <begin position="51"/>
        <end position="71"/>
    </location>
</feature>
<organism evidence="2 3">
    <name type="scientific">Xenopus laevis</name>
    <name type="common">African clawed frog</name>
    <dbReference type="NCBI Taxonomy" id="8355"/>
    <lineage>
        <taxon>Eukaryota</taxon>
        <taxon>Metazoa</taxon>
        <taxon>Chordata</taxon>
        <taxon>Craniata</taxon>
        <taxon>Vertebrata</taxon>
        <taxon>Euteleostomi</taxon>
        <taxon>Amphibia</taxon>
        <taxon>Batrachia</taxon>
        <taxon>Anura</taxon>
        <taxon>Pipoidea</taxon>
        <taxon>Pipidae</taxon>
        <taxon>Xenopodinae</taxon>
        <taxon>Xenopus</taxon>
        <taxon>Xenopus</taxon>
    </lineage>
</organism>
<dbReference type="AlphaFoldDB" id="A0A974CEC6"/>
<gene>
    <name evidence="2" type="ORF">XELAEV_18038000mg</name>
</gene>
<reference evidence="3" key="1">
    <citation type="journal article" date="2016" name="Nature">
        <title>Genome evolution in the allotetraploid frog Xenopus laevis.</title>
        <authorList>
            <person name="Session A.M."/>
            <person name="Uno Y."/>
            <person name="Kwon T."/>
            <person name="Chapman J.A."/>
            <person name="Toyoda A."/>
            <person name="Takahashi S."/>
            <person name="Fukui A."/>
            <person name="Hikosaka A."/>
            <person name="Suzuki A."/>
            <person name="Kondo M."/>
            <person name="van Heeringen S.J."/>
            <person name="Quigley I."/>
            <person name="Heinz S."/>
            <person name="Ogino H."/>
            <person name="Ochi H."/>
            <person name="Hellsten U."/>
            <person name="Lyons J.B."/>
            <person name="Simakov O."/>
            <person name="Putnam N."/>
            <person name="Stites J."/>
            <person name="Kuroki Y."/>
            <person name="Tanaka T."/>
            <person name="Michiue T."/>
            <person name="Watanabe M."/>
            <person name="Bogdanovic O."/>
            <person name="Lister R."/>
            <person name="Georgiou G."/>
            <person name="Paranjpe S.S."/>
            <person name="van Kruijsbergen I."/>
            <person name="Shu S."/>
            <person name="Carlson J."/>
            <person name="Kinoshita T."/>
            <person name="Ohta Y."/>
            <person name="Mawaribuchi S."/>
            <person name="Jenkins J."/>
            <person name="Grimwood J."/>
            <person name="Schmutz J."/>
            <person name="Mitros T."/>
            <person name="Mozaffari S.V."/>
            <person name="Suzuki Y."/>
            <person name="Haramoto Y."/>
            <person name="Yamamoto T.S."/>
            <person name="Takagi C."/>
            <person name="Heald R."/>
            <person name="Miller K."/>
            <person name="Haudenschild C."/>
            <person name="Kitzman J."/>
            <person name="Nakayama T."/>
            <person name="Izutsu Y."/>
            <person name="Robert J."/>
            <person name="Fortriede J."/>
            <person name="Burns K."/>
            <person name="Lotay V."/>
            <person name="Karimi K."/>
            <person name="Yasuoka Y."/>
            <person name="Dichmann D.S."/>
            <person name="Flajnik M.F."/>
            <person name="Houston D.W."/>
            <person name="Shendure J."/>
            <person name="DuPasquier L."/>
            <person name="Vize P.D."/>
            <person name="Zorn A.M."/>
            <person name="Ito M."/>
            <person name="Marcotte E.M."/>
            <person name="Wallingford J.B."/>
            <person name="Ito Y."/>
            <person name="Asashima M."/>
            <person name="Ueno N."/>
            <person name="Matsuda Y."/>
            <person name="Veenstra G.J."/>
            <person name="Fujiyama A."/>
            <person name="Harland R.M."/>
            <person name="Taira M."/>
            <person name="Rokhsar D.S."/>
        </authorList>
    </citation>
    <scope>NUCLEOTIDE SEQUENCE [LARGE SCALE GENOMIC DNA]</scope>
    <source>
        <strain evidence="3">J</strain>
    </source>
</reference>
<sequence length="89" mass="9538">MAPLYQSNKPKGTSPIQVQLQGIRISSVRLGCPGPTGALATSTILCRNLPSPQYHGQQPTPGGNQVFSPVDQSGSVNKYLQDLPLLLFY</sequence>
<proteinExistence type="predicted"/>